<keyword evidence="4" id="KW-1185">Reference proteome</keyword>
<organism evidence="3 4">
    <name type="scientific">Paraphaeosphaeria minitans</name>
    <dbReference type="NCBI Taxonomy" id="565426"/>
    <lineage>
        <taxon>Eukaryota</taxon>
        <taxon>Fungi</taxon>
        <taxon>Dikarya</taxon>
        <taxon>Ascomycota</taxon>
        <taxon>Pezizomycotina</taxon>
        <taxon>Dothideomycetes</taxon>
        <taxon>Pleosporomycetidae</taxon>
        <taxon>Pleosporales</taxon>
        <taxon>Massarineae</taxon>
        <taxon>Didymosphaeriaceae</taxon>
        <taxon>Paraphaeosphaeria</taxon>
    </lineage>
</organism>
<evidence type="ECO:0000259" key="2">
    <source>
        <dbReference type="Pfam" id="PF07110"/>
    </source>
</evidence>
<evidence type="ECO:0000256" key="1">
    <source>
        <dbReference type="ARBA" id="ARBA00005986"/>
    </source>
</evidence>
<comment type="caution">
    <text evidence="3">The sequence shown here is derived from an EMBL/GenBank/DDBJ whole genome shotgun (WGS) entry which is preliminary data.</text>
</comment>
<reference evidence="3" key="1">
    <citation type="journal article" date="2020" name="Mol. Plant Microbe Interact.">
        <title>Genome Sequence of the Biocontrol Agent Coniothyrium minitans strain Conio (IMI 134523).</title>
        <authorList>
            <person name="Patel D."/>
            <person name="Shittu T.A."/>
            <person name="Baroncelli R."/>
            <person name="Muthumeenakshi S."/>
            <person name="Osborne T.H."/>
            <person name="Janganan T.K."/>
            <person name="Sreenivasaprasad S."/>
        </authorList>
    </citation>
    <scope>NUCLEOTIDE SEQUENCE</scope>
    <source>
        <strain evidence="3">Conio</strain>
    </source>
</reference>
<name>A0A9P6KRA5_9PLEO</name>
<dbReference type="SUPFAM" id="SSF54909">
    <property type="entry name" value="Dimeric alpha+beta barrel"/>
    <property type="match status" value="1"/>
</dbReference>
<dbReference type="InterPro" id="IPR011008">
    <property type="entry name" value="Dimeric_a/b-barrel"/>
</dbReference>
<protein>
    <recommendedName>
        <fullName evidence="2">EthD domain-containing protein</fullName>
    </recommendedName>
</protein>
<dbReference type="Pfam" id="PF07110">
    <property type="entry name" value="EthD"/>
    <property type="match status" value="1"/>
</dbReference>
<dbReference type="AlphaFoldDB" id="A0A9P6KRA5"/>
<dbReference type="PANTHER" id="PTHR40260:SF2">
    <property type="entry name" value="BLR8190 PROTEIN"/>
    <property type="match status" value="1"/>
</dbReference>
<evidence type="ECO:0000313" key="4">
    <source>
        <dbReference type="Proteomes" id="UP000756921"/>
    </source>
</evidence>
<dbReference type="PANTHER" id="PTHR40260">
    <property type="entry name" value="BLR8190 PROTEIN"/>
    <property type="match status" value="1"/>
</dbReference>
<gene>
    <name evidence="3" type="ORF">PMIN01_05855</name>
</gene>
<dbReference type="EMBL" id="WJXW01000005">
    <property type="protein sequence ID" value="KAF9735940.1"/>
    <property type="molecule type" value="Genomic_DNA"/>
</dbReference>
<dbReference type="Gene3D" id="3.30.70.100">
    <property type="match status" value="1"/>
</dbReference>
<dbReference type="Proteomes" id="UP000756921">
    <property type="component" value="Unassembled WGS sequence"/>
</dbReference>
<proteinExistence type="inferred from homology"/>
<dbReference type="GO" id="GO:0016491">
    <property type="term" value="F:oxidoreductase activity"/>
    <property type="evidence" value="ECO:0007669"/>
    <property type="project" value="InterPro"/>
</dbReference>
<comment type="similarity">
    <text evidence="1">Belongs to the tpcK family.</text>
</comment>
<dbReference type="NCBIfam" id="TIGR02118">
    <property type="entry name" value="EthD family reductase"/>
    <property type="match status" value="1"/>
</dbReference>
<sequence length="104" mass="11719">MPTHVSVLYPRKTKFNMDYYLATHMPLVTKLWTQHGLTKYTVTQYDDPESPYSVACVLEFESLEAFKKAGAGSEGKEVFADIDNFASEQPSLMVGEVKETKSMS</sequence>
<accession>A0A9P6KRA5</accession>
<dbReference type="InterPro" id="IPR009799">
    <property type="entry name" value="EthD_dom"/>
</dbReference>
<evidence type="ECO:0000313" key="3">
    <source>
        <dbReference type="EMBL" id="KAF9735940.1"/>
    </source>
</evidence>
<dbReference type="OrthoDB" id="4892971at2759"/>
<feature type="domain" description="EthD" evidence="2">
    <location>
        <begin position="17"/>
        <end position="87"/>
    </location>
</feature>